<dbReference type="AlphaFoldDB" id="A0AAN6RFZ0"/>
<accession>A0AAN6RFZ0</accession>
<gene>
    <name evidence="2" type="ORF">GRF29_77g1922762</name>
</gene>
<evidence type="ECO:0000313" key="2">
    <source>
        <dbReference type="EMBL" id="KAK3208773.1"/>
    </source>
</evidence>
<keyword evidence="1" id="KW-0472">Membrane</keyword>
<organism evidence="2 3">
    <name type="scientific">Pseudopithomyces chartarum</name>
    <dbReference type="NCBI Taxonomy" id="1892770"/>
    <lineage>
        <taxon>Eukaryota</taxon>
        <taxon>Fungi</taxon>
        <taxon>Dikarya</taxon>
        <taxon>Ascomycota</taxon>
        <taxon>Pezizomycotina</taxon>
        <taxon>Dothideomycetes</taxon>
        <taxon>Pleosporomycetidae</taxon>
        <taxon>Pleosporales</taxon>
        <taxon>Massarineae</taxon>
        <taxon>Didymosphaeriaceae</taxon>
        <taxon>Pseudopithomyces</taxon>
    </lineage>
</organism>
<evidence type="ECO:0000313" key="3">
    <source>
        <dbReference type="Proteomes" id="UP001280581"/>
    </source>
</evidence>
<sequence>MRTSSHSRTRRIPFEYIPDINPNFSAFLFLGLFWVTLYERVNLGKSDIAGCPWDIPPPSSTDAPQCALKDSLDTPNAYLCGFFALLLTAVFAIYKKNPRKLQQWTFLTNFALVIVLQCLSSFSGFLALPKLYWIPVGWSVFGRPLWLWFLAEASFWNWTYLGVYEDFHFREDSLDVVDKIGTTVWKFSPPSDDNIPEFPFSPAFLPWTDTTIRLAYLTLLDNTMFVLWLRYGYQHAPYSPHISNSEILTILLFISMALYTYARMRTHVVFLNDEELGLEKQSAPL</sequence>
<feature type="transmembrane region" description="Helical" evidence="1">
    <location>
        <begin position="106"/>
        <end position="125"/>
    </location>
</feature>
<evidence type="ECO:0000256" key="1">
    <source>
        <dbReference type="SAM" id="Phobius"/>
    </source>
</evidence>
<reference evidence="2 3" key="1">
    <citation type="submission" date="2021-02" db="EMBL/GenBank/DDBJ databases">
        <title>Genome assembly of Pseudopithomyces chartarum.</title>
        <authorList>
            <person name="Jauregui R."/>
            <person name="Singh J."/>
            <person name="Voisey C."/>
        </authorList>
    </citation>
    <scope>NUCLEOTIDE SEQUENCE [LARGE SCALE GENOMIC DNA]</scope>
    <source>
        <strain evidence="2 3">AGR01</strain>
    </source>
</reference>
<feature type="transmembrane region" description="Helical" evidence="1">
    <location>
        <begin position="20"/>
        <end position="37"/>
    </location>
</feature>
<keyword evidence="1" id="KW-1133">Transmembrane helix</keyword>
<comment type="caution">
    <text evidence="2">The sequence shown here is derived from an EMBL/GenBank/DDBJ whole genome shotgun (WGS) entry which is preliminary data.</text>
</comment>
<keyword evidence="3" id="KW-1185">Reference proteome</keyword>
<dbReference type="Proteomes" id="UP001280581">
    <property type="component" value="Unassembled WGS sequence"/>
</dbReference>
<dbReference type="EMBL" id="WVTA01000007">
    <property type="protein sequence ID" value="KAK3208773.1"/>
    <property type="molecule type" value="Genomic_DNA"/>
</dbReference>
<proteinExistence type="predicted"/>
<feature type="transmembrane region" description="Helical" evidence="1">
    <location>
        <begin position="214"/>
        <end position="233"/>
    </location>
</feature>
<protein>
    <submittedName>
        <fullName evidence="2">Uncharacterized protein</fullName>
    </submittedName>
</protein>
<feature type="transmembrane region" description="Helical" evidence="1">
    <location>
        <begin position="76"/>
        <end position="94"/>
    </location>
</feature>
<feature type="transmembrane region" description="Helical" evidence="1">
    <location>
        <begin position="245"/>
        <end position="262"/>
    </location>
</feature>
<keyword evidence="1" id="KW-0812">Transmembrane</keyword>
<name>A0AAN6RFZ0_9PLEO</name>